<dbReference type="AlphaFoldDB" id="A0A1W6ZUG6"/>
<evidence type="ECO:0000313" key="1">
    <source>
        <dbReference type="EMBL" id="ARQ00771.1"/>
    </source>
</evidence>
<organism evidence="1 2">
    <name type="scientific">Pseudorhodoplanes sinuspersici</name>
    <dbReference type="NCBI Taxonomy" id="1235591"/>
    <lineage>
        <taxon>Bacteria</taxon>
        <taxon>Pseudomonadati</taxon>
        <taxon>Pseudomonadota</taxon>
        <taxon>Alphaproteobacteria</taxon>
        <taxon>Hyphomicrobiales</taxon>
        <taxon>Pseudorhodoplanes</taxon>
    </lineage>
</organism>
<name>A0A1W6ZUG6_9HYPH</name>
<evidence type="ECO:0000313" key="2">
    <source>
        <dbReference type="Proteomes" id="UP000194137"/>
    </source>
</evidence>
<dbReference type="KEGG" id="psin:CAK95_18025"/>
<dbReference type="EMBL" id="CP021112">
    <property type="protein sequence ID" value="ARQ00771.1"/>
    <property type="molecule type" value="Genomic_DNA"/>
</dbReference>
<sequence>MKKIAFVAAALAAALVVTGGTAEAAKKRARVVVTPPAPAYTWWNFWGVRDPRLDASNTVVGAGAAGAYYAIRHDRGHKFWSSGGGGTYVGTSAACAAVSPIVGTIVTQRELTQREVFISTANCFVPVVGGWAMNYWFDYYGWDQPKAPPRGRRG</sequence>
<keyword evidence="2" id="KW-1185">Reference proteome</keyword>
<accession>A0A1W6ZUG6</accession>
<dbReference type="Proteomes" id="UP000194137">
    <property type="component" value="Chromosome"/>
</dbReference>
<reference evidence="1 2" key="1">
    <citation type="submission" date="2017-05" db="EMBL/GenBank/DDBJ databases">
        <title>Full genome sequence of Pseudorhodoplanes sinuspersici.</title>
        <authorList>
            <person name="Dastgheib S.M.M."/>
            <person name="Shavandi M."/>
            <person name="Tirandaz H."/>
        </authorList>
    </citation>
    <scope>NUCLEOTIDE SEQUENCE [LARGE SCALE GENOMIC DNA]</scope>
    <source>
        <strain evidence="1 2">RIPI110</strain>
    </source>
</reference>
<dbReference type="OrthoDB" id="8448628at2"/>
<gene>
    <name evidence="1" type="ORF">CAK95_18025</name>
</gene>
<dbReference type="RefSeq" id="WP_086089167.1">
    <property type="nucleotide sequence ID" value="NZ_CP021112.1"/>
</dbReference>
<protein>
    <submittedName>
        <fullName evidence="1">Uncharacterized protein</fullName>
    </submittedName>
</protein>
<proteinExistence type="predicted"/>
<dbReference type="STRING" id="1235591.CAK95_18025"/>